<accession>A0ABW3DTM4</accession>
<dbReference type="Gene3D" id="3.40.50.360">
    <property type="match status" value="1"/>
</dbReference>
<evidence type="ECO:0000313" key="2">
    <source>
        <dbReference type="EMBL" id="MFD0886043.1"/>
    </source>
</evidence>
<dbReference type="InterPro" id="IPR005025">
    <property type="entry name" value="FMN_Rdtase-like_dom"/>
</dbReference>
<reference evidence="3" key="1">
    <citation type="journal article" date="2019" name="Int. J. Syst. Evol. Microbiol.">
        <title>The Global Catalogue of Microorganisms (GCM) 10K type strain sequencing project: providing services to taxonomists for standard genome sequencing and annotation.</title>
        <authorList>
            <consortium name="The Broad Institute Genomics Platform"/>
            <consortium name="The Broad Institute Genome Sequencing Center for Infectious Disease"/>
            <person name="Wu L."/>
            <person name="Ma J."/>
        </authorList>
    </citation>
    <scope>NUCLEOTIDE SEQUENCE [LARGE SCALE GENOMIC DNA]</scope>
    <source>
        <strain evidence="3">CCUG 62974</strain>
    </source>
</reference>
<name>A0ABW3DTM4_9ACTN</name>
<keyword evidence="3" id="KW-1185">Reference proteome</keyword>
<proteinExistence type="predicted"/>
<dbReference type="Pfam" id="PF03358">
    <property type="entry name" value="FMN_red"/>
    <property type="match status" value="1"/>
</dbReference>
<dbReference type="GO" id="GO:0016491">
    <property type="term" value="F:oxidoreductase activity"/>
    <property type="evidence" value="ECO:0007669"/>
    <property type="project" value="UniProtKB-KW"/>
</dbReference>
<evidence type="ECO:0000313" key="3">
    <source>
        <dbReference type="Proteomes" id="UP001597024"/>
    </source>
</evidence>
<feature type="domain" description="NADPH-dependent FMN reductase-like" evidence="1">
    <location>
        <begin position="2"/>
        <end position="146"/>
    </location>
</feature>
<protein>
    <submittedName>
        <fullName evidence="2">NADPH-dependent FMN reductase</fullName>
        <ecNumber evidence="2">1.-.-.-</ecNumber>
    </submittedName>
</protein>
<dbReference type="InterPro" id="IPR050712">
    <property type="entry name" value="NAD(P)H-dep_reductase"/>
</dbReference>
<gene>
    <name evidence="2" type="ORF">ACFQ08_15965</name>
</gene>
<dbReference type="SUPFAM" id="SSF52218">
    <property type="entry name" value="Flavoproteins"/>
    <property type="match status" value="1"/>
</dbReference>
<comment type="caution">
    <text evidence="2">The sequence shown here is derived from an EMBL/GenBank/DDBJ whole genome shotgun (WGS) entry which is preliminary data.</text>
</comment>
<organism evidence="2 3">
    <name type="scientific">Streptosporangium algeriense</name>
    <dbReference type="NCBI Taxonomy" id="1682748"/>
    <lineage>
        <taxon>Bacteria</taxon>
        <taxon>Bacillati</taxon>
        <taxon>Actinomycetota</taxon>
        <taxon>Actinomycetes</taxon>
        <taxon>Streptosporangiales</taxon>
        <taxon>Streptosporangiaceae</taxon>
        <taxon>Streptosporangium</taxon>
    </lineage>
</organism>
<evidence type="ECO:0000259" key="1">
    <source>
        <dbReference type="Pfam" id="PF03358"/>
    </source>
</evidence>
<dbReference type="InterPro" id="IPR029039">
    <property type="entry name" value="Flavoprotein-like_sf"/>
</dbReference>
<sequence>MIKVGIILGTTRPGRNGEAVARWVHDLAGRRGDAAYELVDLQDYGLGHLDEPNIPAMGDYRHEHTKRWSATIDSFDAFVFVTPEYNHSIPGALKDAIDFLYGEWNNKAAGFVGYGVDGAVRAVEHLRHILAMVGVATVTHQVTLSIHTDFENGTAFKPAAAHEDRLNLVLDQVLAWSGALRTLRAS</sequence>
<keyword evidence="2" id="KW-0560">Oxidoreductase</keyword>
<dbReference type="EMBL" id="JBHTHX010000500">
    <property type="protein sequence ID" value="MFD0886043.1"/>
    <property type="molecule type" value="Genomic_DNA"/>
</dbReference>
<dbReference type="PANTHER" id="PTHR30543">
    <property type="entry name" value="CHROMATE REDUCTASE"/>
    <property type="match status" value="1"/>
</dbReference>
<dbReference type="EC" id="1.-.-.-" evidence="2"/>
<dbReference type="Proteomes" id="UP001597024">
    <property type="component" value="Unassembled WGS sequence"/>
</dbReference>
<dbReference type="PANTHER" id="PTHR30543:SF21">
    <property type="entry name" value="NAD(P)H-DEPENDENT FMN REDUCTASE LOT6"/>
    <property type="match status" value="1"/>
</dbReference>